<evidence type="ECO:0000313" key="4">
    <source>
        <dbReference type="EMBL" id="AEK62207.1"/>
    </source>
</evidence>
<dbReference type="STRING" id="1005048.CFU_2380"/>
<reference evidence="4 5" key="2">
    <citation type="journal article" date="2006" name="J. Microbiol. Methods">
        <title>Genomic flank-sequencing of plasposon insertion sites for rapid identification of functional genes.</title>
        <authorList>
            <person name="Leveau J.H."/>
            <person name="Gerards S."/>
            <person name="Fritsche K."/>
            <person name="Zondag G."/>
            <person name="van Veen J.A."/>
        </authorList>
    </citation>
    <scope>NUCLEOTIDE SEQUENCE [LARGE SCALE GENOMIC DNA]</scope>
    <source>
        <strain evidence="4 5">Ter331</strain>
    </source>
</reference>
<dbReference type="HOGENOM" id="CLU_800987_0_0_4"/>
<proteinExistence type="predicted"/>
<dbReference type="AlphaFoldDB" id="G0AC10"/>
<dbReference type="KEGG" id="cfu:CFU_2380"/>
<feature type="domain" description="PNPLA" evidence="3">
    <location>
        <begin position="25"/>
        <end position="255"/>
    </location>
</feature>
<dbReference type="GO" id="GO:0006629">
    <property type="term" value="P:lipid metabolic process"/>
    <property type="evidence" value="ECO:0007669"/>
    <property type="project" value="UniProtKB-KW"/>
</dbReference>
<dbReference type="Proteomes" id="UP000008392">
    <property type="component" value="Chromosome"/>
</dbReference>
<evidence type="ECO:0000259" key="3">
    <source>
        <dbReference type="PROSITE" id="PS51635"/>
    </source>
</evidence>
<reference evidence="4 5" key="5">
    <citation type="journal article" date="2011" name="ISME J.">
        <title>Dual transcriptional profiling of a bacterial/fungal confrontation: Collimonas fungivorans versus Aspergillus niger.</title>
        <authorList>
            <person name="Mela F."/>
            <person name="Fritsche K."/>
            <person name="de Boer W."/>
            <person name="van Veen J.A."/>
            <person name="de Graaff L.H."/>
            <person name="van den Berg M."/>
            <person name="Leveau J.H."/>
        </authorList>
    </citation>
    <scope>NUCLEOTIDE SEQUENCE [LARGE SCALE GENOMIC DNA]</scope>
    <source>
        <strain evidence="4 5">Ter331</strain>
    </source>
</reference>
<gene>
    <name evidence="4" type="ordered locus">CFU_2380</name>
</gene>
<accession>G0AC10</accession>
<evidence type="ECO:0000256" key="2">
    <source>
        <dbReference type="PROSITE-ProRule" id="PRU01161"/>
    </source>
</evidence>
<name>G0AC10_COLFT</name>
<comment type="caution">
    <text evidence="2">Lacks conserved residue(s) required for the propagation of feature annotation.</text>
</comment>
<dbReference type="InterPro" id="IPR016035">
    <property type="entry name" value="Acyl_Trfase/lysoPLipase"/>
</dbReference>
<dbReference type="PROSITE" id="PS51635">
    <property type="entry name" value="PNPLA"/>
    <property type="match status" value="1"/>
</dbReference>
<protein>
    <recommendedName>
        <fullName evidence="3">PNPLA domain-containing protein</fullName>
    </recommendedName>
</protein>
<sequence length="380" mass="42120">MLDMQAVIDASFEPMTRTEKYQCCMVMAGGGFRFGYYLGMYAAAVETGNRPDLLLASCGGSIAAAVIQALPDDAQRKAWISSPAMYQFLCGLQSTPKAAIGRSFIHAVKRRLTASRAALIPDLFNDYFFDIPPQLPLPPLQAQAQDLPAVAIVGGKMLFSKDQVGQPRAGRKLFAETVFCDPRTAALLDSMPSPMSDPMWGDNAIAPQLLTDVQMPIGDAVRISISDMFYFPCHSHQGGHYTGGVVDLFPIELAKKLAQRVVMELKAPFSQALAIPAWRAVLGVDGNQRLRHVHSQHADVWIDASDVESVFHKRGMQQKLSWPKNRLRLLMPARHETYLEHVEAQWQYGYQRGLEAFGQPGPNYKQHMRHATRHNKASPG</sequence>
<dbReference type="InterPro" id="IPR002641">
    <property type="entry name" value="PNPLA_dom"/>
</dbReference>
<dbReference type="EMBL" id="CP002745">
    <property type="protein sequence ID" value="AEK62207.1"/>
    <property type="molecule type" value="Genomic_DNA"/>
</dbReference>
<reference evidence="4 5" key="3">
    <citation type="journal article" date="2008" name="FEMS Microbiol. Ecol.">
        <title>Identification and characterization of genes underlying chitinolysis in Collimonas fungivorans Ter331.</title>
        <authorList>
            <person name="Fritsche K."/>
            <person name="de Boer W."/>
            <person name="Gerards S."/>
            <person name="van den Berg M."/>
            <person name="van Veen J.A."/>
            <person name="Leveau J.H."/>
        </authorList>
    </citation>
    <scope>NUCLEOTIDE SEQUENCE [LARGE SCALE GENOMIC DNA]</scope>
    <source>
        <strain evidence="4 5">Ter331</strain>
    </source>
</reference>
<dbReference type="Pfam" id="PF01734">
    <property type="entry name" value="Patatin"/>
    <property type="match status" value="1"/>
</dbReference>
<evidence type="ECO:0000256" key="1">
    <source>
        <dbReference type="ARBA" id="ARBA00023098"/>
    </source>
</evidence>
<organism evidence="4 5">
    <name type="scientific">Collimonas fungivorans (strain Ter331)</name>
    <dbReference type="NCBI Taxonomy" id="1005048"/>
    <lineage>
        <taxon>Bacteria</taxon>
        <taxon>Pseudomonadati</taxon>
        <taxon>Pseudomonadota</taxon>
        <taxon>Betaproteobacteria</taxon>
        <taxon>Burkholderiales</taxon>
        <taxon>Oxalobacteraceae</taxon>
        <taxon>Collimonas</taxon>
    </lineage>
</organism>
<dbReference type="SUPFAM" id="SSF52151">
    <property type="entry name" value="FabD/lysophospholipase-like"/>
    <property type="match status" value="1"/>
</dbReference>
<evidence type="ECO:0000313" key="5">
    <source>
        <dbReference type="Proteomes" id="UP000008392"/>
    </source>
</evidence>
<keyword evidence="1" id="KW-0443">Lipid metabolism</keyword>
<keyword evidence="5" id="KW-1185">Reference proteome</keyword>
<reference evidence="4 5" key="4">
    <citation type="journal article" date="2010" name="Environ. Microbiol.">
        <title>The bacterial genus Collimonas: mycophagy, weathering and other adaptive solutions to life in oligotrophic soil environments.</title>
        <authorList>
            <person name="Leveau J.H."/>
            <person name="Uroz S."/>
            <person name="de Boer W."/>
        </authorList>
    </citation>
    <scope>NUCLEOTIDE SEQUENCE [LARGE SCALE GENOMIC DNA]</scope>
    <source>
        <strain evidence="4 5">Ter331</strain>
    </source>
</reference>
<reference evidence="5" key="6">
    <citation type="submission" date="2011-05" db="EMBL/GenBank/DDBJ databases">
        <title>Complete sequence of Collimonas fungivorans Ter331.</title>
        <authorList>
            <person name="Leveau J.H."/>
        </authorList>
    </citation>
    <scope>NUCLEOTIDE SEQUENCE [LARGE SCALE GENOMIC DNA]</scope>
    <source>
        <strain evidence="5">Ter331</strain>
    </source>
</reference>
<dbReference type="eggNOG" id="COG1752">
    <property type="taxonomic scope" value="Bacteria"/>
</dbReference>
<reference evidence="4 5" key="1">
    <citation type="journal article" date="2004" name="Environ. Microbiol.">
        <title>Phylogeny-function analysis of (meta)genomic libraries: screening for expression of ribosomal RNA genes by large-insert library fluorescent in situ hybridization (LIL-FISH).</title>
        <authorList>
            <person name="Leveau J.H."/>
            <person name="Gerards S."/>
            <person name="de Boer W."/>
            <person name="van Veen J.A."/>
        </authorList>
    </citation>
    <scope>NUCLEOTIDE SEQUENCE [LARGE SCALE GENOMIC DNA]</scope>
    <source>
        <strain evidence="4 5">Ter331</strain>
    </source>
</reference>